<gene>
    <name evidence="2" type="ORF">PPSIR1_07633</name>
</gene>
<evidence type="ECO:0000313" key="3">
    <source>
        <dbReference type="Proteomes" id="UP000005801"/>
    </source>
</evidence>
<keyword evidence="1" id="KW-0732">Signal</keyword>
<name>A6GD48_9BACT</name>
<proteinExistence type="predicted"/>
<dbReference type="RefSeq" id="WP_006974639.1">
    <property type="nucleotide sequence ID" value="NZ_ABCS01000070.1"/>
</dbReference>
<dbReference type="PROSITE" id="PS51318">
    <property type="entry name" value="TAT"/>
    <property type="match status" value="1"/>
</dbReference>
<dbReference type="Proteomes" id="UP000005801">
    <property type="component" value="Unassembled WGS sequence"/>
</dbReference>
<dbReference type="EMBL" id="ABCS01000070">
    <property type="protein sequence ID" value="EDM76206.1"/>
    <property type="molecule type" value="Genomic_DNA"/>
</dbReference>
<dbReference type="AlphaFoldDB" id="A6GD48"/>
<organism evidence="2 3">
    <name type="scientific">Plesiocystis pacifica SIR-1</name>
    <dbReference type="NCBI Taxonomy" id="391625"/>
    <lineage>
        <taxon>Bacteria</taxon>
        <taxon>Pseudomonadati</taxon>
        <taxon>Myxococcota</taxon>
        <taxon>Polyangia</taxon>
        <taxon>Nannocystales</taxon>
        <taxon>Nannocystaceae</taxon>
        <taxon>Plesiocystis</taxon>
    </lineage>
</organism>
<keyword evidence="3" id="KW-1185">Reference proteome</keyword>
<evidence type="ECO:0000256" key="1">
    <source>
        <dbReference type="SAM" id="SignalP"/>
    </source>
</evidence>
<dbReference type="InterPro" id="IPR006311">
    <property type="entry name" value="TAT_signal"/>
</dbReference>
<sequence>MTAHDRIQSPLLSISRRAAAVACGALATAMILAPSSAHAGDLLFRVGQYDDLDAQASEASNEFAQGEGHSPSSLLDLGVVSAASPKKKGSPAVAGYLYDDLNCSSCTESLELDFELDQAYAAGDLRLSLARYGSEANVVSLDGTELAQVRVSENNGARFKITLPAMSAGSHTVAIDYAGAGADNGNHLDYILLEDVSGSGSGSGGGGSELWRLGTFDGQYSTSAAGSDEFAWTGAWSDERIYDVRDADHDANNPDAPKALSRATQALANSVAQLKVEFDLERSYDRGELLLSYARYGAEMDQVKFNGVEIGRFQGQETVWIRAEFLLPAVTVDPQDPSSKAQEVAVRVVGERGDGYHFIDMLKLSEL</sequence>
<comment type="caution">
    <text evidence="2">The sequence shown here is derived from an EMBL/GenBank/DDBJ whole genome shotgun (WGS) entry which is preliminary data.</text>
</comment>
<feature type="signal peptide" evidence="1">
    <location>
        <begin position="1"/>
        <end position="39"/>
    </location>
</feature>
<feature type="chain" id="PRO_5002697327" evidence="1">
    <location>
        <begin position="40"/>
        <end position="367"/>
    </location>
</feature>
<reference evidence="2 3" key="1">
    <citation type="submission" date="2007-06" db="EMBL/GenBank/DDBJ databases">
        <authorList>
            <person name="Shimkets L."/>
            <person name="Ferriera S."/>
            <person name="Johnson J."/>
            <person name="Kravitz S."/>
            <person name="Beeson K."/>
            <person name="Sutton G."/>
            <person name="Rogers Y.-H."/>
            <person name="Friedman R."/>
            <person name="Frazier M."/>
            <person name="Venter J.C."/>
        </authorList>
    </citation>
    <scope>NUCLEOTIDE SEQUENCE [LARGE SCALE GENOMIC DNA]</scope>
    <source>
        <strain evidence="2 3">SIR-1</strain>
    </source>
</reference>
<protein>
    <submittedName>
        <fullName evidence="2">Uncharacterized protein</fullName>
    </submittedName>
</protein>
<evidence type="ECO:0000313" key="2">
    <source>
        <dbReference type="EMBL" id="EDM76206.1"/>
    </source>
</evidence>
<accession>A6GD48</accession>